<name>A0A8R1TP86_ONCVO</name>
<evidence type="ECO:0000256" key="1">
    <source>
        <dbReference type="SAM" id="Coils"/>
    </source>
</evidence>
<proteinExistence type="predicted"/>
<dbReference type="Proteomes" id="UP000024404">
    <property type="component" value="Unassembled WGS sequence"/>
</dbReference>
<evidence type="ECO:0000313" key="3">
    <source>
        <dbReference type="Proteomes" id="UP000024404"/>
    </source>
</evidence>
<feature type="coiled-coil region" evidence="1">
    <location>
        <begin position="44"/>
        <end position="82"/>
    </location>
</feature>
<organism evidence="2 3">
    <name type="scientific">Onchocerca volvulus</name>
    <dbReference type="NCBI Taxonomy" id="6282"/>
    <lineage>
        <taxon>Eukaryota</taxon>
        <taxon>Metazoa</taxon>
        <taxon>Ecdysozoa</taxon>
        <taxon>Nematoda</taxon>
        <taxon>Chromadorea</taxon>
        <taxon>Rhabditida</taxon>
        <taxon>Spirurina</taxon>
        <taxon>Spiruromorpha</taxon>
        <taxon>Filarioidea</taxon>
        <taxon>Onchocercidae</taxon>
        <taxon>Onchocerca</taxon>
    </lineage>
</organism>
<keyword evidence="1" id="KW-0175">Coiled coil</keyword>
<evidence type="ECO:0000313" key="2">
    <source>
        <dbReference type="EnsemblMetazoa" id="OVOC1751.1"/>
    </source>
</evidence>
<accession>A0A8R1TP86</accession>
<reference evidence="3" key="1">
    <citation type="submission" date="2013-10" db="EMBL/GenBank/DDBJ databases">
        <title>Genome sequencing of Onchocerca volvulus.</title>
        <authorList>
            <person name="Cotton J."/>
            <person name="Tsai J."/>
            <person name="Stanley E."/>
            <person name="Tracey A."/>
            <person name="Holroyd N."/>
            <person name="Lustigman S."/>
            <person name="Berriman M."/>
        </authorList>
    </citation>
    <scope>NUCLEOTIDE SEQUENCE</scope>
</reference>
<reference evidence="2" key="2">
    <citation type="submission" date="2022-06" db="UniProtKB">
        <authorList>
            <consortium name="EnsemblMetazoa"/>
        </authorList>
    </citation>
    <scope>IDENTIFICATION</scope>
</reference>
<dbReference type="AlphaFoldDB" id="A0A8R1TP86"/>
<dbReference type="EnsemblMetazoa" id="OVOC1751.1">
    <property type="protein sequence ID" value="OVOC1751.1"/>
    <property type="gene ID" value="WBGene00238560"/>
</dbReference>
<dbReference type="EMBL" id="CMVM020000052">
    <property type="status" value="NOT_ANNOTATED_CDS"/>
    <property type="molecule type" value="Genomic_DNA"/>
</dbReference>
<sequence length="219" mass="25688">MNPPSSSSTSASNSSPKLIWDMESIKEGLQQIEHMDELKSTNELKELIKNCNERQLIRQNLSNEINNLAATLTQEVKEMDEDLIEIDYMNKLIWENECRESISNRNIKKKNSLRILFRRKMKKNHSTITNATTDTIATNSTRNSFDMRAMEKEMEKIEKGIGKKSELAGKKRTISVIVFRPHNIRKTTHFKYYRHQSQFMNSTLKNLAMIRYNHCCRRS</sequence>
<keyword evidence="3" id="KW-1185">Reference proteome</keyword>
<protein>
    <submittedName>
        <fullName evidence="2">Uncharacterized protein</fullName>
    </submittedName>
</protein>